<dbReference type="InterPro" id="IPR002182">
    <property type="entry name" value="NB-ARC"/>
</dbReference>
<dbReference type="InterPro" id="IPR027417">
    <property type="entry name" value="P-loop_NTPase"/>
</dbReference>
<reference evidence="3" key="2">
    <citation type="submission" date="2021-12" db="EMBL/GenBank/DDBJ databases">
        <title>Resequencing data analysis of finger millet.</title>
        <authorList>
            <person name="Hatakeyama M."/>
            <person name="Aluri S."/>
            <person name="Balachadran M.T."/>
            <person name="Sivarajan S.R."/>
            <person name="Poveda L."/>
            <person name="Shimizu-Inatsugi R."/>
            <person name="Schlapbach R."/>
            <person name="Sreeman S.M."/>
            <person name="Shimizu K.K."/>
        </authorList>
    </citation>
    <scope>NUCLEOTIDE SEQUENCE</scope>
</reference>
<evidence type="ECO:0000256" key="1">
    <source>
        <dbReference type="SAM" id="MobiDB-lite"/>
    </source>
</evidence>
<dbReference type="Pfam" id="PF00931">
    <property type="entry name" value="NB-ARC"/>
    <property type="match status" value="1"/>
</dbReference>
<evidence type="ECO:0000259" key="2">
    <source>
        <dbReference type="Pfam" id="PF00931"/>
    </source>
</evidence>
<gene>
    <name evidence="3" type="primary">gb04515</name>
    <name evidence="3" type="ORF">PR202_gb04515</name>
</gene>
<dbReference type="Gene3D" id="1.10.8.430">
    <property type="entry name" value="Helical domain of apoptotic protease-activating factors"/>
    <property type="match status" value="1"/>
</dbReference>
<dbReference type="GO" id="GO:0043531">
    <property type="term" value="F:ADP binding"/>
    <property type="evidence" value="ECO:0007669"/>
    <property type="project" value="InterPro"/>
</dbReference>
<feature type="domain" description="NB-ARC" evidence="2">
    <location>
        <begin position="176"/>
        <end position="352"/>
    </location>
</feature>
<sequence length="547" mass="60430">MAVEVVQFLVRKFVDSLDEESAADELPFSAQFHAMKAEIEKASISSANADELRECLYELNDLLTECRMLTGRPNLRGCLCFAQQPGAWRLTNKTKKRMAVVRCRVVQCVQSDSVGNAAGSQEDGAAAVGLQRWTTAWLEEKSIHGFEQQLAEVESMAFRDCREGRLNGVGIVGMGGVGIVGMGGVGKTALAKLLFHSNRVRGSFRPRIWMCMSRTVCAGADVRKEVLQGMIMALGHEEDDILSMDGSDSLTDLLFAVHQQLAGKRYLIVFDDVWHVDGWYDDVVGSQNTPRRSAADWLERLTFGLPKGRGGMVVVTSRMEQVAAAMVGSSHLHRMRPLTDRESCWKIFMNALHKDKRLVDQATADSMKEEILKTCGGLPLAAKTMGDIFARSLSSHGSTSTSQELGKSNRIINDAISYFSLLRPCGLIWIDYSMEGKGLRENSPEDLASRLSRFAIHTLVCQASKAQSRSSPHRRRLSRGRSEEDGVVPGVRCRGRGQGGCGTLEPDADKNLKIWVAGAGGTETREIQQLAGTIRRSKWRRTDHRSY</sequence>
<dbReference type="InterPro" id="IPR044974">
    <property type="entry name" value="Disease_R_plants"/>
</dbReference>
<dbReference type="Proteomes" id="UP001054889">
    <property type="component" value="Unassembled WGS sequence"/>
</dbReference>
<evidence type="ECO:0000313" key="4">
    <source>
        <dbReference type="Proteomes" id="UP001054889"/>
    </source>
</evidence>
<dbReference type="AlphaFoldDB" id="A0AAV5E4K3"/>
<dbReference type="Gene3D" id="3.40.50.300">
    <property type="entry name" value="P-loop containing nucleotide triphosphate hydrolases"/>
    <property type="match status" value="1"/>
</dbReference>
<feature type="region of interest" description="Disordered" evidence="1">
    <location>
        <begin position="465"/>
        <end position="491"/>
    </location>
</feature>
<reference evidence="3" key="1">
    <citation type="journal article" date="2018" name="DNA Res.">
        <title>Multiple hybrid de novo genome assembly of finger millet, an orphan allotetraploid crop.</title>
        <authorList>
            <person name="Hatakeyama M."/>
            <person name="Aluri S."/>
            <person name="Balachadran M.T."/>
            <person name="Sivarajan S.R."/>
            <person name="Patrignani A."/>
            <person name="Gruter S."/>
            <person name="Poveda L."/>
            <person name="Shimizu-Inatsugi R."/>
            <person name="Baeten J."/>
            <person name="Francoijs K.J."/>
            <person name="Nataraja K.N."/>
            <person name="Reddy Y.A.N."/>
            <person name="Phadnis S."/>
            <person name="Ravikumar R.L."/>
            <person name="Schlapbach R."/>
            <person name="Sreeman S.M."/>
            <person name="Shimizu K.K."/>
        </authorList>
    </citation>
    <scope>NUCLEOTIDE SEQUENCE</scope>
</reference>
<dbReference type="GO" id="GO:0098542">
    <property type="term" value="P:defense response to other organism"/>
    <property type="evidence" value="ECO:0007669"/>
    <property type="project" value="TreeGrafter"/>
</dbReference>
<dbReference type="SUPFAM" id="SSF52540">
    <property type="entry name" value="P-loop containing nucleoside triphosphate hydrolases"/>
    <property type="match status" value="1"/>
</dbReference>
<organism evidence="3 4">
    <name type="scientific">Eleusine coracana subsp. coracana</name>
    <dbReference type="NCBI Taxonomy" id="191504"/>
    <lineage>
        <taxon>Eukaryota</taxon>
        <taxon>Viridiplantae</taxon>
        <taxon>Streptophyta</taxon>
        <taxon>Embryophyta</taxon>
        <taxon>Tracheophyta</taxon>
        <taxon>Spermatophyta</taxon>
        <taxon>Magnoliopsida</taxon>
        <taxon>Liliopsida</taxon>
        <taxon>Poales</taxon>
        <taxon>Poaceae</taxon>
        <taxon>PACMAD clade</taxon>
        <taxon>Chloridoideae</taxon>
        <taxon>Cynodonteae</taxon>
        <taxon>Eleusininae</taxon>
        <taxon>Eleusine</taxon>
    </lineage>
</organism>
<dbReference type="PRINTS" id="PR00364">
    <property type="entry name" value="DISEASERSIST"/>
</dbReference>
<dbReference type="EMBL" id="BQKI01000073">
    <property type="protein sequence ID" value="GJN17451.1"/>
    <property type="molecule type" value="Genomic_DNA"/>
</dbReference>
<proteinExistence type="predicted"/>
<protein>
    <recommendedName>
        <fullName evidence="2">NB-ARC domain-containing protein</fullName>
    </recommendedName>
</protein>
<evidence type="ECO:0000313" key="3">
    <source>
        <dbReference type="EMBL" id="GJN17451.1"/>
    </source>
</evidence>
<comment type="caution">
    <text evidence="3">The sequence shown here is derived from an EMBL/GenBank/DDBJ whole genome shotgun (WGS) entry which is preliminary data.</text>
</comment>
<keyword evidence="4" id="KW-1185">Reference proteome</keyword>
<name>A0AAV5E4K3_ELECO</name>
<dbReference type="PANTHER" id="PTHR23155">
    <property type="entry name" value="DISEASE RESISTANCE PROTEIN RP"/>
    <property type="match status" value="1"/>
</dbReference>
<dbReference type="PANTHER" id="PTHR23155:SF1220">
    <property type="entry name" value="BLIGHT RESISTANCE PROTEIN RGA3-LIKE"/>
    <property type="match status" value="1"/>
</dbReference>
<dbReference type="InterPro" id="IPR042197">
    <property type="entry name" value="Apaf_helical"/>
</dbReference>
<accession>A0AAV5E4K3</accession>